<evidence type="ECO:0000313" key="3">
    <source>
        <dbReference type="Proteomes" id="UP000474778"/>
    </source>
</evidence>
<gene>
    <name evidence="2" type="ORF">GNT65_18410</name>
</gene>
<dbReference type="PANTHER" id="PTHR43355:SF2">
    <property type="entry name" value="FLAVIN REDUCTASE (NADPH)"/>
    <property type="match status" value="1"/>
</dbReference>
<dbReference type="EMBL" id="WRPA01000022">
    <property type="protein sequence ID" value="MXR70634.1"/>
    <property type="molecule type" value="Genomic_DNA"/>
</dbReference>
<dbReference type="GO" id="GO:0016646">
    <property type="term" value="F:oxidoreductase activity, acting on the CH-NH group of donors, NAD or NADP as acceptor"/>
    <property type="evidence" value="ECO:0007669"/>
    <property type="project" value="TreeGrafter"/>
</dbReference>
<protein>
    <submittedName>
        <fullName evidence="2">NAD(P)H-binding protein</fullName>
    </submittedName>
</protein>
<organism evidence="2 3">
    <name type="scientific">Shewanella insulae</name>
    <dbReference type="NCBI Taxonomy" id="2681496"/>
    <lineage>
        <taxon>Bacteria</taxon>
        <taxon>Pseudomonadati</taxon>
        <taxon>Pseudomonadota</taxon>
        <taxon>Gammaproteobacteria</taxon>
        <taxon>Alteromonadales</taxon>
        <taxon>Shewanellaceae</taxon>
        <taxon>Shewanella</taxon>
    </lineage>
</organism>
<reference evidence="2 3" key="1">
    <citation type="submission" date="2019-12" db="EMBL/GenBank/DDBJ databases">
        <title>Shewanella insulae sp. nov., isolated from a tidal flat.</title>
        <authorList>
            <person name="Yoon J.-H."/>
        </authorList>
    </citation>
    <scope>NUCLEOTIDE SEQUENCE [LARGE SCALE GENOMIC DNA]</scope>
    <source>
        <strain evidence="2 3">JBTF-M18</strain>
    </source>
</reference>
<dbReference type="Pfam" id="PF13460">
    <property type="entry name" value="NAD_binding_10"/>
    <property type="match status" value="1"/>
</dbReference>
<dbReference type="Proteomes" id="UP000474778">
    <property type="component" value="Unassembled WGS sequence"/>
</dbReference>
<evidence type="ECO:0000313" key="2">
    <source>
        <dbReference type="EMBL" id="MXR70634.1"/>
    </source>
</evidence>
<comment type="caution">
    <text evidence="2">The sequence shown here is derived from an EMBL/GenBank/DDBJ whole genome shotgun (WGS) entry which is preliminary data.</text>
</comment>
<dbReference type="AlphaFoldDB" id="A0A6L7I3Y9"/>
<accession>A0A6L7I3Y9</accession>
<dbReference type="PANTHER" id="PTHR43355">
    <property type="entry name" value="FLAVIN REDUCTASE (NADPH)"/>
    <property type="match status" value="1"/>
</dbReference>
<sequence>MNIGIIGATGWIGSALMQEAQRRQLPVTALVRDPAKITGELVGRVTTRVIDLEQGIDPQVFEGIDLVIAAVGGRASGQHQLVPQSAKALLELLPNTQVKRLLWVGGAGSLELAHGHTLVQSPGFPPEYKDEALAQGEALEVFRVSDSAVNWTFVSPAAEIYPGASEGPYRIGGDKFFTDEEGRSRISVADYAKAMLDLVDTDDYARQRISVAY</sequence>
<dbReference type="SUPFAM" id="SSF51735">
    <property type="entry name" value="NAD(P)-binding Rossmann-fold domains"/>
    <property type="match status" value="1"/>
</dbReference>
<dbReference type="InterPro" id="IPR051606">
    <property type="entry name" value="Polyketide_Oxido-like"/>
</dbReference>
<dbReference type="InterPro" id="IPR036291">
    <property type="entry name" value="NAD(P)-bd_dom_sf"/>
</dbReference>
<feature type="domain" description="NAD(P)-binding" evidence="1">
    <location>
        <begin position="7"/>
        <end position="197"/>
    </location>
</feature>
<evidence type="ECO:0000259" key="1">
    <source>
        <dbReference type="Pfam" id="PF13460"/>
    </source>
</evidence>
<proteinExistence type="predicted"/>
<dbReference type="InterPro" id="IPR016040">
    <property type="entry name" value="NAD(P)-bd_dom"/>
</dbReference>
<dbReference type="Gene3D" id="3.40.50.720">
    <property type="entry name" value="NAD(P)-binding Rossmann-like Domain"/>
    <property type="match status" value="1"/>
</dbReference>
<name>A0A6L7I3Y9_9GAMM</name>
<dbReference type="RefSeq" id="WP_160798648.1">
    <property type="nucleotide sequence ID" value="NZ_WRPA01000022.1"/>
</dbReference>
<keyword evidence="3" id="KW-1185">Reference proteome</keyword>